<evidence type="ECO:0000313" key="10">
    <source>
        <dbReference type="EMBL" id="MUH34542.1"/>
    </source>
</evidence>
<dbReference type="NCBIfam" id="TIGR00751">
    <property type="entry name" value="menA"/>
    <property type="match status" value="1"/>
</dbReference>
<keyword evidence="3 8" id="KW-1003">Cell membrane</keyword>
<comment type="caution">
    <text evidence="10">The sequence shown here is derived from an EMBL/GenBank/DDBJ whole genome shotgun (WGS) entry which is preliminary data.</text>
</comment>
<name>A0A7X2ZQI1_9FLAO</name>
<dbReference type="InterPro" id="IPR026046">
    <property type="entry name" value="UBIAD1"/>
</dbReference>
<dbReference type="EMBL" id="RCNR01000002">
    <property type="protein sequence ID" value="MUH34542.1"/>
    <property type="molecule type" value="Genomic_DNA"/>
</dbReference>
<evidence type="ECO:0000256" key="5">
    <source>
        <dbReference type="ARBA" id="ARBA00022692"/>
    </source>
</evidence>
<keyword evidence="6 8" id="KW-1133">Transmembrane helix</keyword>
<dbReference type="Proteomes" id="UP000540519">
    <property type="component" value="Unassembled WGS sequence"/>
</dbReference>
<feature type="transmembrane region" description="Helical" evidence="8">
    <location>
        <begin position="38"/>
        <end position="58"/>
    </location>
</feature>
<dbReference type="GO" id="GO:0046428">
    <property type="term" value="F:1,4-dihydroxy-2-naphthoate polyprenyltransferase activity"/>
    <property type="evidence" value="ECO:0007669"/>
    <property type="project" value="UniProtKB-UniRule"/>
</dbReference>
<feature type="transmembrane region" description="Helical" evidence="8">
    <location>
        <begin position="280"/>
        <end position="297"/>
    </location>
</feature>
<dbReference type="AlphaFoldDB" id="A0A7X2ZQI1"/>
<evidence type="ECO:0000256" key="7">
    <source>
        <dbReference type="ARBA" id="ARBA00023136"/>
    </source>
</evidence>
<feature type="transmembrane region" description="Helical" evidence="8">
    <location>
        <begin position="224"/>
        <end position="242"/>
    </location>
</feature>
<dbReference type="GO" id="GO:0009234">
    <property type="term" value="P:menaquinone biosynthetic process"/>
    <property type="evidence" value="ECO:0007669"/>
    <property type="project" value="UniProtKB-UniRule"/>
</dbReference>
<comment type="catalytic activity">
    <reaction evidence="8">
        <text>an all-trans-polyprenyl diphosphate + 1,4-dihydroxy-2-naphthoate + H(+) = a 2-demethylmenaquinol + CO2 + diphosphate</text>
        <dbReference type="Rhea" id="RHEA:26478"/>
        <dbReference type="Rhea" id="RHEA-COMP:9563"/>
        <dbReference type="Rhea" id="RHEA-COMP:9564"/>
        <dbReference type="ChEBI" id="CHEBI:11173"/>
        <dbReference type="ChEBI" id="CHEBI:15378"/>
        <dbReference type="ChEBI" id="CHEBI:16526"/>
        <dbReference type="ChEBI" id="CHEBI:33019"/>
        <dbReference type="ChEBI" id="CHEBI:55437"/>
        <dbReference type="ChEBI" id="CHEBI:58914"/>
        <dbReference type="EC" id="2.5.1.74"/>
    </reaction>
</comment>
<reference evidence="10 11" key="1">
    <citation type="journal article" date="2019" name="Mar. Drugs">
        <title>Comparative Genomics and CAZyme Genome Repertoires of Marine Zobellia amurskyensis KMM 3526(T) and Zobellia laminariae KMM 3676(T).</title>
        <authorList>
            <person name="Chernysheva N."/>
            <person name="Bystritskaya E."/>
            <person name="Stenkova A."/>
            <person name="Golovkin I."/>
            <person name="Nedashkovskaya O."/>
            <person name="Isaeva M."/>
        </authorList>
    </citation>
    <scope>NUCLEOTIDE SEQUENCE [LARGE SCALE GENOMIC DNA]</scope>
    <source>
        <strain evidence="10 11">KMM 3526</strain>
    </source>
</reference>
<accession>A0A7X2ZQI1</accession>
<dbReference type="InterPro" id="IPR004657">
    <property type="entry name" value="MenA"/>
</dbReference>
<proteinExistence type="inferred from homology"/>
<organism evidence="10 11">
    <name type="scientific">Zobellia amurskyensis</name>
    <dbReference type="NCBI Taxonomy" id="248905"/>
    <lineage>
        <taxon>Bacteria</taxon>
        <taxon>Pseudomonadati</taxon>
        <taxon>Bacteroidota</taxon>
        <taxon>Flavobacteriia</taxon>
        <taxon>Flavobacteriales</taxon>
        <taxon>Flavobacteriaceae</taxon>
        <taxon>Zobellia</taxon>
    </lineage>
</organism>
<comment type="subcellular location">
    <subcellularLocation>
        <location evidence="8">Cell membrane</location>
        <topology evidence="8">Multi-pass membrane protein</topology>
    </subcellularLocation>
    <subcellularLocation>
        <location evidence="1">Membrane</location>
        <topology evidence="1">Multi-pass membrane protein</topology>
    </subcellularLocation>
</comment>
<dbReference type="Gene3D" id="1.10.357.140">
    <property type="entry name" value="UbiA prenyltransferase"/>
    <property type="match status" value="1"/>
</dbReference>
<evidence type="ECO:0000313" key="11">
    <source>
        <dbReference type="Proteomes" id="UP000540519"/>
    </source>
</evidence>
<feature type="transmembrane region" description="Helical" evidence="8">
    <location>
        <begin position="94"/>
        <end position="113"/>
    </location>
</feature>
<evidence type="ECO:0000256" key="9">
    <source>
        <dbReference type="NCBIfam" id="TIGR00751"/>
    </source>
</evidence>
<evidence type="ECO:0000256" key="1">
    <source>
        <dbReference type="ARBA" id="ARBA00004141"/>
    </source>
</evidence>
<protein>
    <recommendedName>
        <fullName evidence="8 9">1,4-dihydroxy-2-naphthoate octaprenyltransferase</fullName>
        <shortName evidence="8">DHNA-octaprenyltransferase</shortName>
        <ecNumber evidence="8 9">2.5.1.74</ecNumber>
    </recommendedName>
</protein>
<evidence type="ECO:0000256" key="3">
    <source>
        <dbReference type="ARBA" id="ARBA00022475"/>
    </source>
</evidence>
<comment type="function">
    <text evidence="8">Conversion of 1,4-dihydroxy-2-naphthoate (DHNA) to demethylmenaquinone (DMK).</text>
</comment>
<dbReference type="InterPro" id="IPR000537">
    <property type="entry name" value="UbiA_prenyltransferase"/>
</dbReference>
<dbReference type="OrthoDB" id="9767568at2"/>
<sequence>MVNISPWISAARLRTLPLSVSGIVVGTALANLYGFEDIVVFVLALLTTIGFQVTSNFANDYGDGVKGTDNEERIGPKRALQSGSISRQELKEGIIFSIVINFILVIALVYFAFGFDNMMYPLLFLVLGAASIWAAIKYTIGASAYGYHGLGDVFVFLFFGLLAVMGSMVLYTKQLTAMSLLPAIAIGLLSVGVLNLNNLRDYESDKRANKNTLIVFIGFKKGKIYHYILLMGAFISIVAFSLMNLKGWGIFLPLIAFAPIFLHMKRVYTTDRNDQIDPELKKLALSTFLLSVLIYISCNIFL</sequence>
<feature type="transmembrane region" description="Helical" evidence="8">
    <location>
        <begin position="177"/>
        <end position="197"/>
    </location>
</feature>
<keyword evidence="2 8" id="KW-0474">Menaquinone biosynthesis</keyword>
<feature type="transmembrane region" description="Helical" evidence="8">
    <location>
        <begin position="248"/>
        <end position="268"/>
    </location>
</feature>
<comment type="similarity">
    <text evidence="8">Belongs to the MenA family. Type 1 subfamily.</text>
</comment>
<dbReference type="UniPathway" id="UPA00079">
    <property type="reaction ID" value="UER00168"/>
</dbReference>
<evidence type="ECO:0000256" key="4">
    <source>
        <dbReference type="ARBA" id="ARBA00022679"/>
    </source>
</evidence>
<dbReference type="PIRSF" id="PIRSF005355">
    <property type="entry name" value="UBIAD1"/>
    <property type="match status" value="1"/>
</dbReference>
<dbReference type="PANTHER" id="PTHR13929">
    <property type="entry name" value="1,4-DIHYDROXY-2-NAPHTHOATE OCTAPRENYLTRANSFERASE"/>
    <property type="match status" value="1"/>
</dbReference>
<gene>
    <name evidence="8 10" type="primary">menA</name>
    <name evidence="10" type="ORF">D9O36_01695</name>
</gene>
<dbReference type="GO" id="GO:0005886">
    <property type="term" value="C:plasma membrane"/>
    <property type="evidence" value="ECO:0007669"/>
    <property type="project" value="UniProtKB-SubCell"/>
</dbReference>
<keyword evidence="4 8" id="KW-0808">Transferase</keyword>
<evidence type="ECO:0000256" key="6">
    <source>
        <dbReference type="ARBA" id="ARBA00022989"/>
    </source>
</evidence>
<feature type="transmembrane region" description="Helical" evidence="8">
    <location>
        <begin position="150"/>
        <end position="171"/>
    </location>
</feature>
<dbReference type="Pfam" id="PF01040">
    <property type="entry name" value="UbiA"/>
    <property type="match status" value="1"/>
</dbReference>
<feature type="transmembrane region" description="Helical" evidence="8">
    <location>
        <begin position="119"/>
        <end position="138"/>
    </location>
</feature>
<feature type="transmembrane region" description="Helical" evidence="8">
    <location>
        <begin position="12"/>
        <end position="32"/>
    </location>
</feature>
<evidence type="ECO:0000256" key="8">
    <source>
        <dbReference type="HAMAP-Rule" id="MF_01937"/>
    </source>
</evidence>
<dbReference type="GO" id="GO:0042371">
    <property type="term" value="P:vitamin K biosynthetic process"/>
    <property type="evidence" value="ECO:0007669"/>
    <property type="project" value="TreeGrafter"/>
</dbReference>
<dbReference type="EC" id="2.5.1.74" evidence="8 9"/>
<keyword evidence="7 8" id="KW-0472">Membrane</keyword>
<keyword evidence="11" id="KW-1185">Reference proteome</keyword>
<keyword evidence="5 8" id="KW-0812">Transmembrane</keyword>
<evidence type="ECO:0000256" key="2">
    <source>
        <dbReference type="ARBA" id="ARBA00022428"/>
    </source>
</evidence>
<dbReference type="HAMAP" id="MF_01937">
    <property type="entry name" value="MenA_1"/>
    <property type="match status" value="1"/>
</dbReference>
<dbReference type="CDD" id="cd13962">
    <property type="entry name" value="PT_UbiA_UBIAD1"/>
    <property type="match status" value="1"/>
</dbReference>
<dbReference type="PANTHER" id="PTHR13929:SF0">
    <property type="entry name" value="UBIA PRENYLTRANSFERASE DOMAIN-CONTAINING PROTEIN 1"/>
    <property type="match status" value="1"/>
</dbReference>
<dbReference type="InterPro" id="IPR044878">
    <property type="entry name" value="UbiA_sf"/>
</dbReference>
<comment type="pathway">
    <text evidence="8">Quinol/quinone metabolism; menaquinone biosynthesis; menaquinol from 1,4-dihydroxy-2-naphthoate: step 1/2.</text>
</comment>